<dbReference type="SUPFAM" id="SSF53335">
    <property type="entry name" value="S-adenosyl-L-methionine-dependent methyltransferases"/>
    <property type="match status" value="1"/>
</dbReference>
<proteinExistence type="predicted"/>
<dbReference type="PANTHER" id="PTHR44809">
    <property type="match status" value="1"/>
</dbReference>
<evidence type="ECO:0000313" key="3">
    <source>
        <dbReference type="EMBL" id="POB00401.1"/>
    </source>
</evidence>
<dbReference type="PROSITE" id="PS50005">
    <property type="entry name" value="TPR"/>
    <property type="match status" value="2"/>
</dbReference>
<keyword evidence="4" id="KW-1185">Reference proteome</keyword>
<name>A0A2K4MTH1_9NEIS</name>
<feature type="repeat" description="TPR" evidence="1">
    <location>
        <begin position="71"/>
        <end position="104"/>
    </location>
</feature>
<dbReference type="InterPro" id="IPR011990">
    <property type="entry name" value="TPR-like_helical_dom_sf"/>
</dbReference>
<dbReference type="InterPro" id="IPR052943">
    <property type="entry name" value="TMTC_O-mannosyl-trnsfr"/>
</dbReference>
<gene>
    <name evidence="3" type="ORF">C2134_02040</name>
</gene>
<dbReference type="PANTHER" id="PTHR44809:SF1">
    <property type="entry name" value="PROTEIN O-MANNOSYL-TRANSFERASE TMTC1"/>
    <property type="match status" value="1"/>
</dbReference>
<dbReference type="Proteomes" id="UP000236416">
    <property type="component" value="Unassembled WGS sequence"/>
</dbReference>
<dbReference type="InterPro" id="IPR029063">
    <property type="entry name" value="SAM-dependent_MTases_sf"/>
</dbReference>
<keyword evidence="1" id="KW-0802">TPR repeat</keyword>
<dbReference type="AlphaFoldDB" id="A0A2K4MTH1"/>
<dbReference type="Pfam" id="PF08242">
    <property type="entry name" value="Methyltransf_12"/>
    <property type="match status" value="1"/>
</dbReference>
<reference evidence="3 4" key="1">
    <citation type="submission" date="2018-01" db="EMBL/GenBank/DDBJ databases">
        <title>Genomic Sequence of Chromobacterium MWU13-2610 from wild cranberry bogs within the Cape Cod National Seashore.</title>
        <authorList>
            <person name="O'Hara-Hanley K."/>
            <person name="Soby S."/>
            <person name="Harrison A."/>
        </authorList>
    </citation>
    <scope>NUCLEOTIDE SEQUENCE [LARGE SCALE GENOMIC DNA]</scope>
    <source>
        <strain evidence="3 4">MWU13-2610</strain>
    </source>
</reference>
<dbReference type="SUPFAM" id="SSF48452">
    <property type="entry name" value="TPR-like"/>
    <property type="match status" value="1"/>
</dbReference>
<feature type="domain" description="Methyltransferase type 12" evidence="2">
    <location>
        <begin position="273"/>
        <end position="363"/>
    </location>
</feature>
<dbReference type="InterPro" id="IPR013217">
    <property type="entry name" value="Methyltransf_12"/>
</dbReference>
<accession>A0A2K4MTH1</accession>
<evidence type="ECO:0000256" key="1">
    <source>
        <dbReference type="PROSITE-ProRule" id="PRU00339"/>
    </source>
</evidence>
<dbReference type="SMART" id="SM00028">
    <property type="entry name" value="TPR"/>
    <property type="match status" value="2"/>
</dbReference>
<organism evidence="3 4">
    <name type="scientific">Chromobacterium sinusclupearum</name>
    <dbReference type="NCBI Taxonomy" id="2077146"/>
    <lineage>
        <taxon>Bacteria</taxon>
        <taxon>Pseudomonadati</taxon>
        <taxon>Pseudomonadota</taxon>
        <taxon>Betaproteobacteria</taxon>
        <taxon>Neisseriales</taxon>
        <taxon>Chromobacteriaceae</taxon>
        <taxon>Chromobacterium</taxon>
    </lineage>
</organism>
<sequence length="432" mass="46933">MTSEQALRQAQRLHLAGEAAAAEAAYRALLGDEAVGVAAGHWLGFLLLQQERLADAYALLSRAVASDGSHAEWHFNLGLASARLHRGDEAIAAMRTAIELDPSRYCYWTHLGALLTQAGHDGEAEHALRQAVSLDPQCPDAYYLLRDALLPQQRYAEARRSNAQGVLAEPPGKMTPIAVAQAWCELGRGDQARAMAESWLAQQPDHPVALHMLAAFGKGDMPPGCSDAYVGQAFNAAAAGFDQALTRLRYHGPQWVADCLARLAIAPASRTVLDLGCGTGLIGAVLRPYARRLDGVDLSEGMLEQARAKQLFDNLHQADMLDHLRLGLRGYDLISCLDTLPYLGTLDGLFDLCASSLSPGGLLLFCTEMLEDDPGDYRLHHSGRYRHHPGYLDRLLAGNWRVLTRERLPVRDEAGCPVMGEFVCARRGAAEG</sequence>
<evidence type="ECO:0000313" key="4">
    <source>
        <dbReference type="Proteomes" id="UP000236416"/>
    </source>
</evidence>
<comment type="caution">
    <text evidence="3">The sequence shown here is derived from an EMBL/GenBank/DDBJ whole genome shotgun (WGS) entry which is preliminary data.</text>
</comment>
<dbReference type="EMBL" id="PPTF01000008">
    <property type="protein sequence ID" value="POB00401.1"/>
    <property type="molecule type" value="Genomic_DNA"/>
</dbReference>
<dbReference type="InterPro" id="IPR019734">
    <property type="entry name" value="TPR_rpt"/>
</dbReference>
<dbReference type="Pfam" id="PF13432">
    <property type="entry name" value="TPR_16"/>
    <property type="match status" value="2"/>
</dbReference>
<dbReference type="Gene3D" id="3.40.50.150">
    <property type="entry name" value="Vaccinia Virus protein VP39"/>
    <property type="match status" value="1"/>
</dbReference>
<evidence type="ECO:0000259" key="2">
    <source>
        <dbReference type="Pfam" id="PF08242"/>
    </source>
</evidence>
<dbReference type="RefSeq" id="WP_103317141.1">
    <property type="nucleotide sequence ID" value="NZ_PPTF01000008.1"/>
</dbReference>
<dbReference type="Gene3D" id="1.25.40.10">
    <property type="entry name" value="Tetratricopeptide repeat domain"/>
    <property type="match status" value="2"/>
</dbReference>
<feature type="repeat" description="TPR" evidence="1">
    <location>
        <begin position="105"/>
        <end position="138"/>
    </location>
</feature>
<dbReference type="CDD" id="cd02440">
    <property type="entry name" value="AdoMet_MTases"/>
    <property type="match status" value="1"/>
</dbReference>
<protein>
    <recommendedName>
        <fullName evidence="2">Methyltransferase type 12 domain-containing protein</fullName>
    </recommendedName>
</protein>